<evidence type="ECO:0000259" key="2">
    <source>
        <dbReference type="Pfam" id="PF08268"/>
    </source>
</evidence>
<dbReference type="InterPro" id="IPR001810">
    <property type="entry name" value="F-box_dom"/>
</dbReference>
<dbReference type="SUPFAM" id="SSF81383">
    <property type="entry name" value="F-box domain"/>
    <property type="match status" value="1"/>
</dbReference>
<dbReference type="Pfam" id="PF08268">
    <property type="entry name" value="FBA_3"/>
    <property type="match status" value="1"/>
</dbReference>
<organism evidence="3 4">
    <name type="scientific">Microthlaspi erraticum</name>
    <dbReference type="NCBI Taxonomy" id="1685480"/>
    <lineage>
        <taxon>Eukaryota</taxon>
        <taxon>Viridiplantae</taxon>
        <taxon>Streptophyta</taxon>
        <taxon>Embryophyta</taxon>
        <taxon>Tracheophyta</taxon>
        <taxon>Spermatophyta</taxon>
        <taxon>Magnoliopsida</taxon>
        <taxon>eudicotyledons</taxon>
        <taxon>Gunneridae</taxon>
        <taxon>Pentapetalae</taxon>
        <taxon>rosids</taxon>
        <taxon>malvids</taxon>
        <taxon>Brassicales</taxon>
        <taxon>Brassicaceae</taxon>
        <taxon>Coluteocarpeae</taxon>
        <taxon>Microthlaspi</taxon>
    </lineage>
</organism>
<protein>
    <submittedName>
        <fullName evidence="3">Uncharacterized protein</fullName>
    </submittedName>
</protein>
<keyword evidence="4" id="KW-1185">Reference proteome</keyword>
<evidence type="ECO:0000259" key="1">
    <source>
        <dbReference type="Pfam" id="PF00646"/>
    </source>
</evidence>
<comment type="caution">
    <text evidence="3">The sequence shown here is derived from an EMBL/GenBank/DDBJ whole genome shotgun (WGS) entry which is preliminary data.</text>
</comment>
<feature type="domain" description="F-box associated beta-propeller type 3" evidence="2">
    <location>
        <begin position="74"/>
        <end position="378"/>
    </location>
</feature>
<dbReference type="EMBL" id="CACVBM020001163">
    <property type="protein sequence ID" value="CAA7036788.1"/>
    <property type="molecule type" value="Genomic_DNA"/>
</dbReference>
<name>A0A6D2J9Y3_9BRAS</name>
<dbReference type="PANTHER" id="PTHR31111:SF130">
    <property type="entry name" value="F-BOX ASSOCIATED UBIQUITINATION EFFECTOR FAMILY PROTEIN"/>
    <property type="match status" value="1"/>
</dbReference>
<feature type="domain" description="F-box" evidence="1">
    <location>
        <begin position="25"/>
        <end position="62"/>
    </location>
</feature>
<dbReference type="AlphaFoldDB" id="A0A6D2J9Y3"/>
<gene>
    <name evidence="3" type="ORF">MERR_LOCUS24023</name>
</gene>
<accession>A0A6D2J9Y3</accession>
<evidence type="ECO:0000313" key="4">
    <source>
        <dbReference type="Proteomes" id="UP000467841"/>
    </source>
</evidence>
<dbReference type="Proteomes" id="UP000467841">
    <property type="component" value="Unassembled WGS sequence"/>
</dbReference>
<dbReference type="InterPro" id="IPR017451">
    <property type="entry name" value="F-box-assoc_interact_dom"/>
</dbReference>
<sequence>MEPISKSRTTQYEKMMHGGENSVTLPIDIILEILSRSSAKSIARFRLSSKFSESLFSRPDFTELLLTKSSARPRLLFAVKGATGEGCFYSSPQLHSSDERSSSSLVLAADFYMDSPVDMSSEISGPVSGLIYISKRNMITAPVIYNLSTGQYTSLPEPRRDSKRYLGFDPVEKQFKVLSISLPLEKSNQVLTLRAGRVMSWRKINISYHEPLSEGICINGVVYYLARGMGYPGVIIALFDVRSETLRFLHRHGVDRLDIFSSIRVINYKGKFGLIGLQQYTGRHETELRLFVLEDLVEKQERWSRDIFRVKSVKEVDVPVVVAGVTATGETVLSMDSVSKPFYVYYFNPESETTERVEIRGFEACEYRRRVHIFIDHVEDLKFIT</sequence>
<dbReference type="Pfam" id="PF00646">
    <property type="entry name" value="F-box"/>
    <property type="match status" value="1"/>
</dbReference>
<dbReference type="InterPro" id="IPR013187">
    <property type="entry name" value="F-box-assoc_dom_typ3"/>
</dbReference>
<dbReference type="OrthoDB" id="1073734at2759"/>
<dbReference type="NCBIfam" id="TIGR01640">
    <property type="entry name" value="F_box_assoc_1"/>
    <property type="match status" value="1"/>
</dbReference>
<dbReference type="InterPro" id="IPR036047">
    <property type="entry name" value="F-box-like_dom_sf"/>
</dbReference>
<evidence type="ECO:0000313" key="3">
    <source>
        <dbReference type="EMBL" id="CAA7036788.1"/>
    </source>
</evidence>
<reference evidence="3" key="1">
    <citation type="submission" date="2020-01" db="EMBL/GenBank/DDBJ databases">
        <authorList>
            <person name="Mishra B."/>
        </authorList>
    </citation>
    <scope>NUCLEOTIDE SEQUENCE [LARGE SCALE GENOMIC DNA]</scope>
</reference>
<proteinExistence type="predicted"/>
<dbReference type="PANTHER" id="PTHR31111">
    <property type="entry name" value="BNAA05G37150D PROTEIN-RELATED"/>
    <property type="match status" value="1"/>
</dbReference>